<dbReference type="InterPro" id="IPR050106">
    <property type="entry name" value="HistidinolP_aminotransfase"/>
</dbReference>
<dbReference type="AlphaFoldDB" id="A0A1G5ZFZ5"/>
<dbReference type="Gene3D" id="3.40.640.10">
    <property type="entry name" value="Type I PLP-dependent aspartate aminotransferase-like (Major domain)"/>
    <property type="match status" value="1"/>
</dbReference>
<evidence type="ECO:0000313" key="9">
    <source>
        <dbReference type="EMBL" id="SDA93801.1"/>
    </source>
</evidence>
<reference evidence="9 10" key="1">
    <citation type="submission" date="2016-10" db="EMBL/GenBank/DDBJ databases">
        <authorList>
            <person name="de Groot N.N."/>
        </authorList>
    </citation>
    <scope>NUCLEOTIDE SEQUENCE [LARGE SCALE GENOMIC DNA]</scope>
    <source>
        <strain evidence="9 10">CGMCC 1.12097</strain>
    </source>
</reference>
<dbReference type="GO" id="GO:0030170">
    <property type="term" value="F:pyridoxal phosphate binding"/>
    <property type="evidence" value="ECO:0007669"/>
    <property type="project" value="InterPro"/>
</dbReference>
<dbReference type="PANTHER" id="PTHR43643">
    <property type="entry name" value="HISTIDINOL-PHOSPHATE AMINOTRANSFERASE 2"/>
    <property type="match status" value="1"/>
</dbReference>
<gene>
    <name evidence="9" type="ORF">SAMN02927914_05022</name>
</gene>
<proteinExistence type="inferred from homology"/>
<dbReference type="InterPro" id="IPR004839">
    <property type="entry name" value="Aminotransferase_I/II_large"/>
</dbReference>
<evidence type="ECO:0000256" key="2">
    <source>
        <dbReference type="ARBA" id="ARBA00007970"/>
    </source>
</evidence>
<comment type="similarity">
    <text evidence="2">Belongs to the class-II pyridoxal-phosphate-dependent aminotransferase family. Histidinol-phosphate aminotransferase subfamily.</text>
</comment>
<comment type="pathway">
    <text evidence="6">Amino-acid biosynthesis.</text>
</comment>
<dbReference type="Proteomes" id="UP000198588">
    <property type="component" value="Unassembled WGS sequence"/>
</dbReference>
<evidence type="ECO:0000256" key="5">
    <source>
        <dbReference type="ARBA" id="ARBA00022898"/>
    </source>
</evidence>
<evidence type="ECO:0000259" key="8">
    <source>
        <dbReference type="Pfam" id="PF00155"/>
    </source>
</evidence>
<dbReference type="Pfam" id="PF00155">
    <property type="entry name" value="Aminotran_1_2"/>
    <property type="match status" value="1"/>
</dbReference>
<keyword evidence="4 9" id="KW-0808">Transferase</keyword>
<name>A0A1G5ZFZ5_9HYPH</name>
<organism evidence="9 10">
    <name type="scientific">Mesorhizobium qingshengii</name>
    <dbReference type="NCBI Taxonomy" id="1165689"/>
    <lineage>
        <taxon>Bacteria</taxon>
        <taxon>Pseudomonadati</taxon>
        <taxon>Pseudomonadota</taxon>
        <taxon>Alphaproteobacteria</taxon>
        <taxon>Hyphomicrobiales</taxon>
        <taxon>Phyllobacteriaceae</taxon>
        <taxon>Mesorhizobium</taxon>
    </lineage>
</organism>
<keyword evidence="5 7" id="KW-0663">Pyridoxal phosphate</keyword>
<dbReference type="InterPro" id="IPR001917">
    <property type="entry name" value="Aminotrans_II_pyridoxalP_BS"/>
</dbReference>
<dbReference type="EMBL" id="FMXM01000019">
    <property type="protein sequence ID" value="SDA93801.1"/>
    <property type="molecule type" value="Genomic_DNA"/>
</dbReference>
<dbReference type="PROSITE" id="PS00599">
    <property type="entry name" value="AA_TRANSFER_CLASS_2"/>
    <property type="match status" value="1"/>
</dbReference>
<dbReference type="InterPro" id="IPR015421">
    <property type="entry name" value="PyrdxlP-dep_Trfase_major"/>
</dbReference>
<accession>A0A1G5ZFZ5</accession>
<evidence type="ECO:0000313" key="10">
    <source>
        <dbReference type="Proteomes" id="UP000198588"/>
    </source>
</evidence>
<dbReference type="InterPro" id="IPR015424">
    <property type="entry name" value="PyrdxlP-dep_Trfase"/>
</dbReference>
<dbReference type="Gene3D" id="3.90.1150.10">
    <property type="entry name" value="Aspartate Aminotransferase, domain 1"/>
    <property type="match status" value="1"/>
</dbReference>
<keyword evidence="3 9" id="KW-0032">Aminotransferase</keyword>
<feature type="domain" description="Aminotransferase class I/classII large" evidence="8">
    <location>
        <begin position="47"/>
        <end position="367"/>
    </location>
</feature>
<dbReference type="STRING" id="1165689.SAMN02927914_05022"/>
<evidence type="ECO:0000256" key="7">
    <source>
        <dbReference type="RuleBase" id="RU003693"/>
    </source>
</evidence>
<dbReference type="CDD" id="cd00609">
    <property type="entry name" value="AAT_like"/>
    <property type="match status" value="1"/>
</dbReference>
<protein>
    <submittedName>
        <fullName evidence="9">Histidinol-phosphate aminotransferase</fullName>
    </submittedName>
</protein>
<evidence type="ECO:0000256" key="4">
    <source>
        <dbReference type="ARBA" id="ARBA00022679"/>
    </source>
</evidence>
<dbReference type="SUPFAM" id="SSF53383">
    <property type="entry name" value="PLP-dependent transferases"/>
    <property type="match status" value="1"/>
</dbReference>
<dbReference type="GO" id="GO:0008483">
    <property type="term" value="F:transaminase activity"/>
    <property type="evidence" value="ECO:0007669"/>
    <property type="project" value="UniProtKB-KW"/>
</dbReference>
<sequence length="374" mass="39677">MSPSDQGSSRDDLHPDSHAVALKAAAHIEAMSAFALANFGGHDRPTLAQNESAFPPSPKAIAAGQDAIARSHLYPDPDWTALREAIAQAHGVERNLILCGAGSMELISCTIAAFAGPGEEVLGTSYAYNFVASAAARTGAVYVRAAEQDFAVSVDSILATVTPATRVVFVCNPGNPTGTRIRNAELLRLRAALRGNVLLVIDQAYGEFDDQDPRPVFALVARGDTVVLRTLSKAYGLAGARVGWGLFPPSVAAEVRKMQNSNQVTTASLAMAVAAVEDEGYMRETVARTARIRDRFAQDLRADGYDVPESRTNFVLIRFPDAAAAEAAERALRGADIIVRGLGGYGLTDCLRATVGPQETMDQALRILIDMHGG</sequence>
<evidence type="ECO:0000256" key="1">
    <source>
        <dbReference type="ARBA" id="ARBA00001933"/>
    </source>
</evidence>
<dbReference type="PANTHER" id="PTHR43643:SF3">
    <property type="entry name" value="HISTIDINOL-PHOSPHATE AMINOTRANSFERASE"/>
    <property type="match status" value="1"/>
</dbReference>
<dbReference type="InterPro" id="IPR015422">
    <property type="entry name" value="PyrdxlP-dep_Trfase_small"/>
</dbReference>
<evidence type="ECO:0000256" key="3">
    <source>
        <dbReference type="ARBA" id="ARBA00022576"/>
    </source>
</evidence>
<evidence type="ECO:0000256" key="6">
    <source>
        <dbReference type="ARBA" id="ARBA00029440"/>
    </source>
</evidence>
<comment type="cofactor">
    <cofactor evidence="1 7">
        <name>pyridoxal 5'-phosphate</name>
        <dbReference type="ChEBI" id="CHEBI:597326"/>
    </cofactor>
</comment>